<reference evidence="1 4" key="2">
    <citation type="submission" date="2019-07" db="EMBL/GenBank/DDBJ databases">
        <title>Whole genome shotgun sequence of Myxococcus fulvus NBRC 100333.</title>
        <authorList>
            <person name="Hosoyama A."/>
            <person name="Uohara A."/>
            <person name="Ohji S."/>
            <person name="Ichikawa N."/>
        </authorList>
    </citation>
    <scope>NUCLEOTIDE SEQUENCE [LARGE SCALE GENOMIC DNA]</scope>
    <source>
        <strain evidence="1 4">NBRC 100333</strain>
    </source>
</reference>
<gene>
    <name evidence="1" type="ORF">MFU01_32380</name>
    <name evidence="2" type="ORF">SAMN05443572_106374</name>
</gene>
<dbReference type="OrthoDB" id="7848321at2"/>
<evidence type="ECO:0000313" key="4">
    <source>
        <dbReference type="Proteomes" id="UP000321514"/>
    </source>
</evidence>
<dbReference type="AlphaFoldDB" id="A0A511T223"/>
<dbReference type="STRING" id="1334629.MFUL124B02_29490"/>
<organism evidence="1 4">
    <name type="scientific">Myxococcus fulvus</name>
    <dbReference type="NCBI Taxonomy" id="33"/>
    <lineage>
        <taxon>Bacteria</taxon>
        <taxon>Pseudomonadati</taxon>
        <taxon>Myxococcota</taxon>
        <taxon>Myxococcia</taxon>
        <taxon>Myxococcales</taxon>
        <taxon>Cystobacterineae</taxon>
        <taxon>Myxococcaceae</taxon>
        <taxon>Myxococcus</taxon>
    </lineage>
</organism>
<dbReference type="EMBL" id="BJXR01000027">
    <property type="protein sequence ID" value="GEN08201.1"/>
    <property type="molecule type" value="Genomic_DNA"/>
</dbReference>
<sequence length="128" mass="14560">MKVCTAMLRYHLGQVTLTYFVDHDEVPEDLGELDSYIETMRYGAQASGDLPWLLMGLRHLLHGPRVDLSAYGGGVFPLSDDDMRGIILRVLIRLDDRRAFSAPEVPVQLESMGGDLWRSYRDSWNFSP</sequence>
<reference evidence="2 3" key="1">
    <citation type="submission" date="2016-10" db="EMBL/GenBank/DDBJ databases">
        <authorList>
            <person name="Varghese N."/>
            <person name="Submissions S."/>
        </authorList>
    </citation>
    <scope>NUCLEOTIDE SEQUENCE [LARGE SCALE GENOMIC DNA]</scope>
    <source>
        <strain evidence="2 3">DSM 16525</strain>
    </source>
</reference>
<protein>
    <submittedName>
        <fullName evidence="1">Uncharacterized protein</fullName>
    </submittedName>
</protein>
<dbReference type="EMBL" id="FOIB01000006">
    <property type="protein sequence ID" value="SEU22182.1"/>
    <property type="molecule type" value="Genomic_DNA"/>
</dbReference>
<evidence type="ECO:0000313" key="2">
    <source>
        <dbReference type="EMBL" id="SEU22182.1"/>
    </source>
</evidence>
<comment type="caution">
    <text evidence="1">The sequence shown here is derived from an EMBL/GenBank/DDBJ whole genome shotgun (WGS) entry which is preliminary data.</text>
</comment>
<dbReference type="Proteomes" id="UP000321514">
    <property type="component" value="Unassembled WGS sequence"/>
</dbReference>
<evidence type="ECO:0000313" key="3">
    <source>
        <dbReference type="Proteomes" id="UP000183760"/>
    </source>
</evidence>
<accession>A0A511T223</accession>
<name>A0A511T223_MYXFU</name>
<dbReference type="Proteomes" id="UP000183760">
    <property type="component" value="Unassembled WGS sequence"/>
</dbReference>
<evidence type="ECO:0000313" key="1">
    <source>
        <dbReference type="EMBL" id="GEN08201.1"/>
    </source>
</evidence>
<dbReference type="RefSeq" id="WP_074956330.1">
    <property type="nucleotide sequence ID" value="NZ_BJXR01000027.1"/>
</dbReference>
<keyword evidence="3" id="KW-1185">Reference proteome</keyword>
<proteinExistence type="predicted"/>